<dbReference type="EC" id="1.15.1.1" evidence="9"/>
<name>A0A8J8NKI9_HALGN</name>
<proteinExistence type="inferred from homology"/>
<comment type="cofactor">
    <cofactor evidence="9">
        <name>Cu cation</name>
        <dbReference type="ChEBI" id="CHEBI:23378"/>
    </cofactor>
    <text evidence="9">Binds 1 copper ion per subunit.</text>
</comment>
<dbReference type="PRINTS" id="PR00068">
    <property type="entry name" value="CUZNDISMTASE"/>
</dbReference>
<comment type="similarity">
    <text evidence="1 9">Belongs to the Cu-Zn superoxide dismutase family.</text>
</comment>
<sequence>MVEATPTHYAVSVLNSSTGVAGTVKFVQTVGQKVRIQAELSGLTPGLHGFHIHEFGNLTNGCVTAGPHYNPFGKTHAGPADEVRHVGDLGNIEANAEGKAVYDSEDHLIMIYGDVANVVGRSVVVHAGVDDLGKGGNEESLKTGNAGARVACAVIGLSGPFELTKL</sequence>
<dbReference type="Pfam" id="PF00080">
    <property type="entry name" value="Sod_Cu"/>
    <property type="match status" value="1"/>
</dbReference>
<protein>
    <recommendedName>
        <fullName evidence="9">Superoxide dismutase [Cu-Zn]</fullName>
        <ecNumber evidence="9">1.15.1.1</ecNumber>
    </recommendedName>
</protein>
<dbReference type="FunFam" id="2.60.40.200:FF:000003">
    <property type="entry name" value="Superoxide dismutase [Cu-Zn], chloroplastic"/>
    <property type="match status" value="1"/>
</dbReference>
<dbReference type="PROSITE" id="PS00332">
    <property type="entry name" value="SOD_CU_ZN_2"/>
    <property type="match status" value="1"/>
</dbReference>
<dbReference type="PANTHER" id="PTHR10003">
    <property type="entry name" value="SUPEROXIDE DISMUTASE CU-ZN -RELATED"/>
    <property type="match status" value="1"/>
</dbReference>
<comment type="catalytic activity">
    <reaction evidence="8 9">
        <text>2 superoxide + 2 H(+) = H2O2 + O2</text>
        <dbReference type="Rhea" id="RHEA:20696"/>
        <dbReference type="ChEBI" id="CHEBI:15378"/>
        <dbReference type="ChEBI" id="CHEBI:15379"/>
        <dbReference type="ChEBI" id="CHEBI:16240"/>
        <dbReference type="ChEBI" id="CHEBI:18421"/>
        <dbReference type="EC" id="1.15.1.1"/>
    </reaction>
</comment>
<dbReference type="GO" id="GO:0005507">
    <property type="term" value="F:copper ion binding"/>
    <property type="evidence" value="ECO:0007669"/>
    <property type="project" value="InterPro"/>
</dbReference>
<keyword evidence="12" id="KW-1185">Reference proteome</keyword>
<dbReference type="CDD" id="cd00305">
    <property type="entry name" value="Cu-Zn_Superoxide_Dismutase"/>
    <property type="match status" value="1"/>
</dbReference>
<keyword evidence="5 9" id="KW-0560">Oxidoreductase</keyword>
<dbReference type="OrthoDB" id="427596at2759"/>
<dbReference type="GO" id="GO:0009507">
    <property type="term" value="C:chloroplast"/>
    <property type="evidence" value="ECO:0007669"/>
    <property type="project" value="UniProtKB-ARBA"/>
</dbReference>
<dbReference type="InterPro" id="IPR036423">
    <property type="entry name" value="SOD-like_Cu/Zn_dom_sf"/>
</dbReference>
<keyword evidence="4" id="KW-0049">Antioxidant</keyword>
<evidence type="ECO:0000256" key="2">
    <source>
        <dbReference type="ARBA" id="ARBA00022723"/>
    </source>
</evidence>
<dbReference type="EMBL" id="RRYP01014559">
    <property type="protein sequence ID" value="TNV75910.1"/>
    <property type="molecule type" value="Genomic_DNA"/>
</dbReference>
<evidence type="ECO:0000256" key="5">
    <source>
        <dbReference type="ARBA" id="ARBA00023002"/>
    </source>
</evidence>
<keyword evidence="2 9" id="KW-0479">Metal-binding</keyword>
<dbReference type="AlphaFoldDB" id="A0A8J8NKI9"/>
<reference evidence="11" key="1">
    <citation type="submission" date="2019-06" db="EMBL/GenBank/DDBJ databases">
        <authorList>
            <person name="Zheng W."/>
        </authorList>
    </citation>
    <scope>NUCLEOTIDE SEQUENCE</scope>
    <source>
        <strain evidence="11">QDHG01</strain>
    </source>
</reference>
<evidence type="ECO:0000256" key="6">
    <source>
        <dbReference type="ARBA" id="ARBA00023008"/>
    </source>
</evidence>
<dbReference type="Proteomes" id="UP000785679">
    <property type="component" value="Unassembled WGS sequence"/>
</dbReference>
<keyword evidence="6 9" id="KW-0186">Copper</keyword>
<gene>
    <name evidence="11" type="ORF">FGO68_gene9856</name>
</gene>
<evidence type="ECO:0000256" key="1">
    <source>
        <dbReference type="ARBA" id="ARBA00010457"/>
    </source>
</evidence>
<evidence type="ECO:0000313" key="11">
    <source>
        <dbReference type="EMBL" id="TNV75910.1"/>
    </source>
</evidence>
<dbReference type="GO" id="GO:0004784">
    <property type="term" value="F:superoxide dismutase activity"/>
    <property type="evidence" value="ECO:0007669"/>
    <property type="project" value="UniProtKB-EC"/>
</dbReference>
<feature type="domain" description="Superoxide dismutase copper/zinc binding" evidence="10">
    <location>
        <begin position="20"/>
        <end position="155"/>
    </location>
</feature>
<comment type="cofactor">
    <cofactor evidence="9">
        <name>Zn(2+)</name>
        <dbReference type="ChEBI" id="CHEBI:29105"/>
    </cofactor>
    <text evidence="9">Binds 1 zinc ion per subunit.</text>
</comment>
<evidence type="ECO:0000256" key="8">
    <source>
        <dbReference type="ARBA" id="ARBA00049204"/>
    </source>
</evidence>
<dbReference type="InterPro" id="IPR018152">
    <property type="entry name" value="SOD_Cu/Zn_BS"/>
</dbReference>
<keyword evidence="3 9" id="KW-0862">Zinc</keyword>
<evidence type="ECO:0000256" key="4">
    <source>
        <dbReference type="ARBA" id="ARBA00022862"/>
    </source>
</evidence>
<dbReference type="SUPFAM" id="SSF49329">
    <property type="entry name" value="Cu,Zn superoxide dismutase-like"/>
    <property type="match status" value="1"/>
</dbReference>
<accession>A0A8J8NKI9</accession>
<evidence type="ECO:0000313" key="12">
    <source>
        <dbReference type="Proteomes" id="UP000785679"/>
    </source>
</evidence>
<comment type="function">
    <text evidence="9">Destroys radicals which are normally produced within the cells and which are toxic to biological systems.</text>
</comment>
<organism evidence="11 12">
    <name type="scientific">Halteria grandinella</name>
    <dbReference type="NCBI Taxonomy" id="5974"/>
    <lineage>
        <taxon>Eukaryota</taxon>
        <taxon>Sar</taxon>
        <taxon>Alveolata</taxon>
        <taxon>Ciliophora</taxon>
        <taxon>Intramacronucleata</taxon>
        <taxon>Spirotrichea</taxon>
        <taxon>Stichotrichia</taxon>
        <taxon>Sporadotrichida</taxon>
        <taxon>Halteriidae</taxon>
        <taxon>Halteria</taxon>
    </lineage>
</organism>
<dbReference type="InterPro" id="IPR001424">
    <property type="entry name" value="SOD_Cu_Zn_dom"/>
</dbReference>
<evidence type="ECO:0000256" key="7">
    <source>
        <dbReference type="ARBA" id="ARBA00023157"/>
    </source>
</evidence>
<dbReference type="Gene3D" id="2.60.40.200">
    <property type="entry name" value="Superoxide dismutase, copper/zinc binding domain"/>
    <property type="match status" value="1"/>
</dbReference>
<evidence type="ECO:0000259" key="10">
    <source>
        <dbReference type="Pfam" id="PF00080"/>
    </source>
</evidence>
<evidence type="ECO:0000256" key="9">
    <source>
        <dbReference type="RuleBase" id="RU000393"/>
    </source>
</evidence>
<evidence type="ECO:0000256" key="3">
    <source>
        <dbReference type="ARBA" id="ARBA00022833"/>
    </source>
</evidence>
<dbReference type="InterPro" id="IPR024134">
    <property type="entry name" value="SOD_Cu/Zn_/chaperone"/>
</dbReference>
<keyword evidence="7" id="KW-1015">Disulfide bond</keyword>
<comment type="caution">
    <text evidence="11">The sequence shown here is derived from an EMBL/GenBank/DDBJ whole genome shotgun (WGS) entry which is preliminary data.</text>
</comment>